<dbReference type="RefSeq" id="WP_073180872.1">
    <property type="nucleotide sequence ID" value="NZ_FQYI01000012.1"/>
</dbReference>
<name>A0A1M6HF40_9FLAO</name>
<dbReference type="Proteomes" id="UP000184335">
    <property type="component" value="Unassembled WGS sequence"/>
</dbReference>
<evidence type="ECO:0000256" key="3">
    <source>
        <dbReference type="ARBA" id="ARBA00022679"/>
    </source>
</evidence>
<keyword evidence="2 7" id="KW-0489">Methyltransferase</keyword>
<evidence type="ECO:0000256" key="1">
    <source>
        <dbReference type="ARBA" id="ARBA00011900"/>
    </source>
</evidence>
<protein>
    <recommendedName>
        <fullName evidence="1">site-specific DNA-methyltransferase (adenine-specific)</fullName>
        <ecNumber evidence="1">2.1.1.72</ecNumber>
    </recommendedName>
</protein>
<evidence type="ECO:0000256" key="2">
    <source>
        <dbReference type="ARBA" id="ARBA00022603"/>
    </source>
</evidence>
<sequence length="489" mass="56459">MQTQEIRSRILKTENIRWRELEFIQDENFKEWIDDGDEKLINSILQYQFVDPFKVWEHEGKIYCLDGKHRTLDLERLVQLGHEVPEELPATFIDCACVEEAAELVLVYSSAYAKITQQGLFDFVEKFNLDIPSIGERISIPEFSMPRFEQKFDLFDVESAEEEEVYVLDKDCIVKAGDLFEINGHRILCDSFKNSEAVAQLMGGDLARIVNCDPPYNLPADFFTNTTTKRHKDFAEGSGEMNDEEFAEFLASIMKASVENSVPGAIHYIFMDFRHAWHMTEAARRVYGNPQPKQVCVWAKDLMANGSFYRAQHELCFIFSDERAKALWNKDLLDNGGEFYKDNSEWCYIFKNGDSAKHLSHLELQDRIRTNVWKYPSAISRANPDRFELKNHPTPKPVVMIADAILDTTNPGDIVIDWFLGSGTALIACEHTQRLGRFTEVEPVYVQGCILRYLNYCEKRGINVNFSHLNGNLTFEDFENERIKLPSAD</sequence>
<dbReference type="InterPro" id="IPR029063">
    <property type="entry name" value="SAM-dependent_MTases_sf"/>
</dbReference>
<dbReference type="SUPFAM" id="SSF53335">
    <property type="entry name" value="S-adenosyl-L-methionine-dependent methyltransferases"/>
    <property type="match status" value="1"/>
</dbReference>
<dbReference type="AlphaFoldDB" id="A0A1M6HF40"/>
<keyword evidence="4" id="KW-0949">S-adenosyl-L-methionine</keyword>
<feature type="domain" description="DNA methylase N-4/N-6" evidence="6">
    <location>
        <begin position="209"/>
        <end position="435"/>
    </location>
</feature>
<organism evidence="7 8">
    <name type="scientific">Cruoricaptor ignavus</name>
    <dbReference type="NCBI Taxonomy" id="1118202"/>
    <lineage>
        <taxon>Bacteria</taxon>
        <taxon>Pseudomonadati</taxon>
        <taxon>Bacteroidota</taxon>
        <taxon>Flavobacteriia</taxon>
        <taxon>Flavobacteriales</taxon>
        <taxon>Weeksellaceae</taxon>
        <taxon>Cruoricaptor</taxon>
    </lineage>
</organism>
<dbReference type="Pfam" id="PF01555">
    <property type="entry name" value="N6_N4_Mtase"/>
    <property type="match status" value="1"/>
</dbReference>
<accession>A0A1M6HF40</accession>
<proteinExistence type="predicted"/>
<dbReference type="InterPro" id="IPR002295">
    <property type="entry name" value="N4/N6-MTase_EcoPI_Mod-like"/>
</dbReference>
<comment type="catalytic activity">
    <reaction evidence="5">
        <text>a 2'-deoxyadenosine in DNA + S-adenosyl-L-methionine = an N(6)-methyl-2'-deoxyadenosine in DNA + S-adenosyl-L-homocysteine + H(+)</text>
        <dbReference type="Rhea" id="RHEA:15197"/>
        <dbReference type="Rhea" id="RHEA-COMP:12418"/>
        <dbReference type="Rhea" id="RHEA-COMP:12419"/>
        <dbReference type="ChEBI" id="CHEBI:15378"/>
        <dbReference type="ChEBI" id="CHEBI:57856"/>
        <dbReference type="ChEBI" id="CHEBI:59789"/>
        <dbReference type="ChEBI" id="CHEBI:90615"/>
        <dbReference type="ChEBI" id="CHEBI:90616"/>
        <dbReference type="EC" id="2.1.1.72"/>
    </reaction>
</comment>
<dbReference type="EC" id="2.1.1.72" evidence="1"/>
<evidence type="ECO:0000313" key="7">
    <source>
        <dbReference type="EMBL" id="SHJ20786.1"/>
    </source>
</evidence>
<dbReference type="Gene3D" id="3.40.50.150">
    <property type="entry name" value="Vaccinia Virus protein VP39"/>
    <property type="match status" value="1"/>
</dbReference>
<dbReference type="InterPro" id="IPR015840">
    <property type="entry name" value="DNA_MeTrfase_ParB"/>
</dbReference>
<evidence type="ECO:0000259" key="6">
    <source>
        <dbReference type="Pfam" id="PF01555"/>
    </source>
</evidence>
<evidence type="ECO:0000313" key="8">
    <source>
        <dbReference type="Proteomes" id="UP000184335"/>
    </source>
</evidence>
<dbReference type="PIRSF" id="PIRSF036758">
    <property type="entry name" value="Aden_M_ParB"/>
    <property type="match status" value="1"/>
</dbReference>
<dbReference type="GO" id="GO:0008170">
    <property type="term" value="F:N-methyltransferase activity"/>
    <property type="evidence" value="ECO:0007669"/>
    <property type="project" value="InterPro"/>
</dbReference>
<evidence type="ECO:0000256" key="4">
    <source>
        <dbReference type="ARBA" id="ARBA00022691"/>
    </source>
</evidence>
<dbReference type="OrthoDB" id="9800801at2"/>
<keyword evidence="8" id="KW-1185">Reference proteome</keyword>
<reference evidence="7 8" key="1">
    <citation type="submission" date="2016-11" db="EMBL/GenBank/DDBJ databases">
        <authorList>
            <person name="Jaros S."/>
            <person name="Januszkiewicz K."/>
            <person name="Wedrychowicz H."/>
        </authorList>
    </citation>
    <scope>NUCLEOTIDE SEQUENCE [LARGE SCALE GENOMIC DNA]</scope>
    <source>
        <strain evidence="7 8">DSM 25479</strain>
    </source>
</reference>
<dbReference type="GO" id="GO:0003677">
    <property type="term" value="F:DNA binding"/>
    <property type="evidence" value="ECO:0007669"/>
    <property type="project" value="InterPro"/>
</dbReference>
<gene>
    <name evidence="7" type="ORF">SAMN05443429_11241</name>
</gene>
<evidence type="ECO:0000256" key="5">
    <source>
        <dbReference type="ARBA" id="ARBA00047942"/>
    </source>
</evidence>
<dbReference type="PRINTS" id="PR00506">
    <property type="entry name" value="D21N6MTFRASE"/>
</dbReference>
<dbReference type="STRING" id="1118202.SAMN05443429_11241"/>
<dbReference type="GO" id="GO:0032259">
    <property type="term" value="P:methylation"/>
    <property type="evidence" value="ECO:0007669"/>
    <property type="project" value="UniProtKB-KW"/>
</dbReference>
<dbReference type="GO" id="GO:0009007">
    <property type="term" value="F:site-specific DNA-methyltransferase (adenine-specific) activity"/>
    <property type="evidence" value="ECO:0007669"/>
    <property type="project" value="UniProtKB-EC"/>
</dbReference>
<keyword evidence="3" id="KW-0808">Transferase</keyword>
<dbReference type="InterPro" id="IPR002941">
    <property type="entry name" value="DNA_methylase_N4/N6"/>
</dbReference>
<dbReference type="EMBL" id="FQYI01000012">
    <property type="protein sequence ID" value="SHJ20786.1"/>
    <property type="molecule type" value="Genomic_DNA"/>
</dbReference>